<evidence type="ECO:0000256" key="3">
    <source>
        <dbReference type="ARBA" id="ARBA00023002"/>
    </source>
</evidence>
<evidence type="ECO:0000256" key="1">
    <source>
        <dbReference type="ARBA" id="ARBA00022630"/>
    </source>
</evidence>
<dbReference type="AlphaFoldDB" id="A0A7G6U872"/>
<keyword evidence="2" id="KW-0288">FMN</keyword>
<proteinExistence type="predicted"/>
<dbReference type="SUPFAM" id="SSF51412">
    <property type="entry name" value="Inosine monophosphate dehydrogenase (IMPDH)"/>
    <property type="match status" value="1"/>
</dbReference>
<dbReference type="EMBL" id="CP050292">
    <property type="protein sequence ID" value="QND75204.1"/>
    <property type="molecule type" value="Genomic_DNA"/>
</dbReference>
<dbReference type="PANTHER" id="PTHR32332:SF31">
    <property type="entry name" value="2-NITROPROPANE DIOXYGENASE FAMILY, PUTATIVE (AFU_ORTHOLOGUE AFUA_2G09850)-RELATED"/>
    <property type="match status" value="1"/>
</dbReference>
<dbReference type="GO" id="GO:0018580">
    <property type="term" value="F:nitronate monooxygenase activity"/>
    <property type="evidence" value="ECO:0007669"/>
    <property type="project" value="InterPro"/>
</dbReference>
<evidence type="ECO:0000313" key="4">
    <source>
        <dbReference type="EMBL" id="QND75204.1"/>
    </source>
</evidence>
<dbReference type="InterPro" id="IPR004136">
    <property type="entry name" value="NMO"/>
</dbReference>
<reference evidence="5" key="1">
    <citation type="journal article" date="2020" name="Mol. Plant Microbe">
        <title>Rhizobial microsymbionts of the narrowly endemic Oxytropis species growing in Kamchatka are characterized by significant genetic diversity and possess a set of genes that are associated with T3SS and T6SS secretion systems and can affect the development of symbiosis.</title>
        <authorList>
            <person name="Safronova V."/>
            <person name="Guro P."/>
            <person name="Sazanova A."/>
            <person name="Kuznetsova I."/>
            <person name="Belimov A."/>
            <person name="Yakubov V."/>
            <person name="Chirak E."/>
            <person name="Afonin A."/>
            <person name="Gogolev Y."/>
            <person name="Andronov E."/>
            <person name="Tikhonovich I."/>
        </authorList>
    </citation>
    <scope>NUCLEOTIDE SEQUENCE [LARGE SCALE GENOMIC DNA]</scope>
    <source>
        <strain evidence="5">581</strain>
    </source>
</reference>
<gene>
    <name evidence="4" type="ORF">HB776_31350</name>
</gene>
<evidence type="ECO:0000313" key="5">
    <source>
        <dbReference type="Proteomes" id="UP000515291"/>
    </source>
</evidence>
<keyword evidence="3" id="KW-0560">Oxidoreductase</keyword>
<dbReference type="CDD" id="cd04730">
    <property type="entry name" value="NPD_like"/>
    <property type="match status" value="1"/>
</dbReference>
<dbReference type="RefSeq" id="WP_184514104.1">
    <property type="nucleotide sequence ID" value="NZ_CP050292.1"/>
</dbReference>
<dbReference type="Pfam" id="PF03060">
    <property type="entry name" value="NMO"/>
    <property type="match status" value="2"/>
</dbReference>
<dbReference type="KEGG" id="trb:HB776_31350"/>
<keyword evidence="1" id="KW-0285">Flavoprotein</keyword>
<dbReference type="InterPro" id="IPR013785">
    <property type="entry name" value="Aldolase_TIM"/>
</dbReference>
<dbReference type="PANTHER" id="PTHR32332">
    <property type="entry name" value="2-NITROPROPANE DIOXYGENASE"/>
    <property type="match status" value="1"/>
</dbReference>
<keyword evidence="4" id="KW-0503">Monooxygenase</keyword>
<accession>A0A7G6U872</accession>
<evidence type="ECO:0000256" key="2">
    <source>
        <dbReference type="ARBA" id="ARBA00022643"/>
    </source>
</evidence>
<dbReference type="Gene3D" id="3.20.20.70">
    <property type="entry name" value="Aldolase class I"/>
    <property type="match status" value="1"/>
</dbReference>
<protein>
    <submittedName>
        <fullName evidence="4">Nitronate monooxygenase</fullName>
    </submittedName>
</protein>
<organism evidence="4 5">
    <name type="scientific">Tardiphaga robiniae</name>
    <dbReference type="NCBI Taxonomy" id="943830"/>
    <lineage>
        <taxon>Bacteria</taxon>
        <taxon>Pseudomonadati</taxon>
        <taxon>Pseudomonadota</taxon>
        <taxon>Alphaproteobacteria</taxon>
        <taxon>Hyphomicrobiales</taxon>
        <taxon>Nitrobacteraceae</taxon>
        <taxon>Tardiphaga</taxon>
    </lineage>
</organism>
<sequence length="340" mass="36021">MTGSHAVLTTRLTKFFGIQHPIILAPMTPAAGGVLASAVSDAGALGLLGGGYGDRAWFEAETAKVTHPRVGCGFITWSVTPDVELFDRALAQRPTAMMLSFGDPASLGARVKKLGVRLICQVHTIEHAKRAIDIGADVIVAQGTEAGGHGFSVRSTMPFVPDVVDLCATRSPKTLVAAAGGIADGRGLAAALMLGADGVLMGTRFWATQEALIHEDAKARVVAASGDDTIRTTVYDVVRQRAWPFPYTGRLLRNKFVEEWHGREDELGKIQADQLQKVEAASVSGDHDTANVTVGEAIGLVRDLPTARELIDSVVAQAVNRLSASSDLIRTADAPLRRVK</sequence>
<name>A0A7G6U872_9BRAD</name>
<dbReference type="Proteomes" id="UP000515291">
    <property type="component" value="Chromosome"/>
</dbReference>